<accession>A0ABQ9IT37</accession>
<gene>
    <name evidence="2" type="ORF">NQ317_015347</name>
</gene>
<evidence type="ECO:0008006" key="4">
    <source>
        <dbReference type="Google" id="ProtNLM"/>
    </source>
</evidence>
<keyword evidence="3" id="KW-1185">Reference proteome</keyword>
<dbReference type="Gene3D" id="1.10.443.10">
    <property type="entry name" value="Intergrase catalytic core"/>
    <property type="match status" value="1"/>
</dbReference>
<protein>
    <recommendedName>
        <fullName evidence="4">Tyr recombinase domain-containing protein</fullName>
    </recommendedName>
</protein>
<dbReference type="InterPro" id="IPR011010">
    <property type="entry name" value="DNA_brk_join_enz"/>
</dbReference>
<dbReference type="InterPro" id="IPR013762">
    <property type="entry name" value="Integrase-like_cat_sf"/>
</dbReference>
<sequence>MLKFRAQNVGHHTIGALSSKIASYLNLPNYKQYTGHSFRRTSATFLADSGADILALKIRGGWKSTSIVEGYVEDSLNNKISAGKKMCGGHEAGRVSTIPNAEDLTGPVMIHYPQDEPGTSQTQVLRKYSPIIAVGQETFSEELHLSNLSKQGLPSLTA</sequence>
<organism evidence="2 3">
    <name type="scientific">Molorchus minor</name>
    <dbReference type="NCBI Taxonomy" id="1323400"/>
    <lineage>
        <taxon>Eukaryota</taxon>
        <taxon>Metazoa</taxon>
        <taxon>Ecdysozoa</taxon>
        <taxon>Arthropoda</taxon>
        <taxon>Hexapoda</taxon>
        <taxon>Insecta</taxon>
        <taxon>Pterygota</taxon>
        <taxon>Neoptera</taxon>
        <taxon>Endopterygota</taxon>
        <taxon>Coleoptera</taxon>
        <taxon>Polyphaga</taxon>
        <taxon>Cucujiformia</taxon>
        <taxon>Chrysomeloidea</taxon>
        <taxon>Cerambycidae</taxon>
        <taxon>Lamiinae</taxon>
        <taxon>Monochamini</taxon>
        <taxon>Molorchus</taxon>
    </lineage>
</organism>
<evidence type="ECO:0000313" key="3">
    <source>
        <dbReference type="Proteomes" id="UP001162164"/>
    </source>
</evidence>
<dbReference type="Proteomes" id="UP001162164">
    <property type="component" value="Unassembled WGS sequence"/>
</dbReference>
<reference evidence="2" key="1">
    <citation type="journal article" date="2023" name="Insect Mol. Biol.">
        <title>Genome sequencing provides insights into the evolution of gene families encoding plant cell wall-degrading enzymes in longhorned beetles.</title>
        <authorList>
            <person name="Shin N.R."/>
            <person name="Okamura Y."/>
            <person name="Kirsch R."/>
            <person name="Pauchet Y."/>
        </authorList>
    </citation>
    <scope>NUCLEOTIDE SEQUENCE</scope>
    <source>
        <strain evidence="2">MMC_N1</strain>
    </source>
</reference>
<evidence type="ECO:0000256" key="1">
    <source>
        <dbReference type="ARBA" id="ARBA00023172"/>
    </source>
</evidence>
<comment type="caution">
    <text evidence="2">The sequence shown here is derived from an EMBL/GenBank/DDBJ whole genome shotgun (WGS) entry which is preliminary data.</text>
</comment>
<dbReference type="SUPFAM" id="SSF56349">
    <property type="entry name" value="DNA breaking-rejoining enzymes"/>
    <property type="match status" value="1"/>
</dbReference>
<evidence type="ECO:0000313" key="2">
    <source>
        <dbReference type="EMBL" id="KAJ8964060.1"/>
    </source>
</evidence>
<name>A0ABQ9IT37_9CUCU</name>
<proteinExistence type="predicted"/>
<keyword evidence="1" id="KW-0233">DNA recombination</keyword>
<dbReference type="EMBL" id="JAPWTJ010002905">
    <property type="protein sequence ID" value="KAJ8964060.1"/>
    <property type="molecule type" value="Genomic_DNA"/>
</dbReference>